<dbReference type="RefSeq" id="WP_126011164.1">
    <property type="nucleotide sequence ID" value="NZ_CP032509.1"/>
</dbReference>
<sequence length="65" mass="7446">MPQILLLAAVGAIAWYGYRRLLKEAERVNARVRQAEKEAENRSTGTLVKDPVTGEYRLEKRDKTD</sequence>
<dbReference type="AlphaFoldDB" id="A0A3S9B7D0"/>
<evidence type="ECO:0000256" key="1">
    <source>
        <dbReference type="SAM" id="MobiDB-lite"/>
    </source>
</evidence>
<dbReference type="Proteomes" id="UP000268192">
    <property type="component" value="Chromosome"/>
</dbReference>
<feature type="compositionally biased region" description="Basic and acidic residues" evidence="1">
    <location>
        <begin position="56"/>
        <end position="65"/>
    </location>
</feature>
<feature type="region of interest" description="Disordered" evidence="1">
    <location>
        <begin position="36"/>
        <end position="65"/>
    </location>
</feature>
<evidence type="ECO:0000313" key="2">
    <source>
        <dbReference type="EMBL" id="AZN72833.1"/>
    </source>
</evidence>
<gene>
    <name evidence="2" type="ORF">D5400_17485</name>
</gene>
<organism evidence="2 3">
    <name type="scientific">Georhizobium profundi</name>
    <dbReference type="NCBI Taxonomy" id="2341112"/>
    <lineage>
        <taxon>Bacteria</taxon>
        <taxon>Pseudomonadati</taxon>
        <taxon>Pseudomonadota</taxon>
        <taxon>Alphaproteobacteria</taxon>
        <taxon>Hyphomicrobiales</taxon>
        <taxon>Rhizobiaceae</taxon>
        <taxon>Georhizobium</taxon>
    </lineage>
</organism>
<dbReference type="OrthoDB" id="9804139at2"/>
<keyword evidence="3" id="KW-1185">Reference proteome</keyword>
<dbReference type="EMBL" id="CP032509">
    <property type="protein sequence ID" value="AZN72833.1"/>
    <property type="molecule type" value="Genomic_DNA"/>
</dbReference>
<evidence type="ECO:0000313" key="3">
    <source>
        <dbReference type="Proteomes" id="UP000268192"/>
    </source>
</evidence>
<dbReference type="KEGG" id="abaw:D5400_17485"/>
<proteinExistence type="predicted"/>
<accession>A0A3S9B7D0</accession>
<protein>
    <submittedName>
        <fullName evidence="2">Uncharacterized protein</fullName>
    </submittedName>
</protein>
<name>A0A3S9B7D0_9HYPH</name>
<reference evidence="2 3" key="1">
    <citation type="submission" date="2018-09" db="EMBL/GenBank/DDBJ databases">
        <title>Marinorhizobium profundi gen. nov., sp. nov., isolated from a deep-sea sediment sample from the New Britain Trench and proposal of Marinorhizobiaceae fam. nov. in the order Rhizobiales of the class Alphaproteobacteria.</title>
        <authorList>
            <person name="Cao J."/>
        </authorList>
    </citation>
    <scope>NUCLEOTIDE SEQUENCE [LARGE SCALE GENOMIC DNA]</scope>
    <source>
        <strain evidence="2 3">WS11</strain>
    </source>
</reference>